<dbReference type="PROSITE" id="PS51471">
    <property type="entry name" value="FE2OG_OXY"/>
    <property type="match status" value="1"/>
</dbReference>
<evidence type="ECO:0000256" key="2">
    <source>
        <dbReference type="ARBA" id="ARBA00022723"/>
    </source>
</evidence>
<proteinExistence type="inferred from homology"/>
<dbReference type="SUPFAM" id="SSF51197">
    <property type="entry name" value="Clavaminate synthase-like"/>
    <property type="match status" value="1"/>
</dbReference>
<dbReference type="GO" id="GO:0046872">
    <property type="term" value="F:metal ion binding"/>
    <property type="evidence" value="ECO:0007669"/>
    <property type="project" value="UniProtKB-KW"/>
</dbReference>
<keyword evidence="3 5" id="KW-0560">Oxidoreductase</keyword>
<dbReference type="InterPro" id="IPR027443">
    <property type="entry name" value="IPNS-like_sf"/>
</dbReference>
<evidence type="ECO:0000256" key="1">
    <source>
        <dbReference type="ARBA" id="ARBA00008056"/>
    </source>
</evidence>
<dbReference type="Pfam" id="PF14226">
    <property type="entry name" value="DIOX_N"/>
    <property type="match status" value="1"/>
</dbReference>
<dbReference type="GO" id="GO:0016491">
    <property type="term" value="F:oxidoreductase activity"/>
    <property type="evidence" value="ECO:0007669"/>
    <property type="project" value="UniProtKB-KW"/>
</dbReference>
<comment type="similarity">
    <text evidence="1 5">Belongs to the iron/ascorbate-dependent oxidoreductase family.</text>
</comment>
<dbReference type="Pfam" id="PF03171">
    <property type="entry name" value="2OG-FeII_Oxy"/>
    <property type="match status" value="1"/>
</dbReference>
<dbReference type="OrthoDB" id="627829at2759"/>
<evidence type="ECO:0000259" key="6">
    <source>
        <dbReference type="PROSITE" id="PS51471"/>
    </source>
</evidence>
<organism evidence="7 8">
    <name type="scientific">Rhynchospora breviuscula</name>
    <dbReference type="NCBI Taxonomy" id="2022672"/>
    <lineage>
        <taxon>Eukaryota</taxon>
        <taxon>Viridiplantae</taxon>
        <taxon>Streptophyta</taxon>
        <taxon>Embryophyta</taxon>
        <taxon>Tracheophyta</taxon>
        <taxon>Spermatophyta</taxon>
        <taxon>Magnoliopsida</taxon>
        <taxon>Liliopsida</taxon>
        <taxon>Poales</taxon>
        <taxon>Cyperaceae</taxon>
        <taxon>Cyperoideae</taxon>
        <taxon>Rhynchosporeae</taxon>
        <taxon>Rhynchospora</taxon>
    </lineage>
</organism>
<evidence type="ECO:0000313" key="7">
    <source>
        <dbReference type="EMBL" id="KAJ1693275.1"/>
    </source>
</evidence>
<evidence type="ECO:0000256" key="5">
    <source>
        <dbReference type="RuleBase" id="RU003682"/>
    </source>
</evidence>
<sequence>MSAALLSSISLAPPLVPNGEPESMQMPVIDFSKLQQTDGSRLAVIRDVETACREIGCFQVINHGISKSVMEGALSAANDFFESPAESKAMFTSPDITKPVRYDCSNEGINKSRSYLKHYAHPLEEWIKFWPREPPSYRIKMGQYAVEIRRVALCLMHAILQSLGLGQAYLGTKLEEGIQLLAVNSYPQSTQTGVTLGLDPHSDYGFITILLPSCPGLEVMDPKTKVWMSVLQPEDTLHVHIGDHLEALSNGKYRTVVHRAVLNSENSRVSIASIHGLAMNEKVRSAEELVDEQNPAMYKESSFRDFLDFLPSNDTKNKSYIDSLRIGAAE</sequence>
<evidence type="ECO:0000313" key="8">
    <source>
        <dbReference type="Proteomes" id="UP001151287"/>
    </source>
</evidence>
<dbReference type="AlphaFoldDB" id="A0A9Q0CGA3"/>
<reference evidence="7" key="1">
    <citation type="journal article" date="2022" name="Cell">
        <title>Repeat-based holocentromeres influence genome architecture and karyotype evolution.</title>
        <authorList>
            <person name="Hofstatter P.G."/>
            <person name="Thangavel G."/>
            <person name="Lux T."/>
            <person name="Neumann P."/>
            <person name="Vondrak T."/>
            <person name="Novak P."/>
            <person name="Zhang M."/>
            <person name="Costa L."/>
            <person name="Castellani M."/>
            <person name="Scott A."/>
            <person name="Toegelov H."/>
            <person name="Fuchs J."/>
            <person name="Mata-Sucre Y."/>
            <person name="Dias Y."/>
            <person name="Vanzela A.L.L."/>
            <person name="Huettel B."/>
            <person name="Almeida C.C.S."/>
            <person name="Simkova H."/>
            <person name="Souza G."/>
            <person name="Pedrosa-Harand A."/>
            <person name="Macas J."/>
            <person name="Mayer K.F.X."/>
            <person name="Houben A."/>
            <person name="Marques A."/>
        </authorList>
    </citation>
    <scope>NUCLEOTIDE SEQUENCE</scope>
    <source>
        <strain evidence="7">RhyBre1mFocal</strain>
    </source>
</reference>
<dbReference type="PANTHER" id="PTHR47991">
    <property type="entry name" value="OXOGLUTARATE/IRON-DEPENDENT DIOXYGENASE"/>
    <property type="match status" value="1"/>
</dbReference>
<comment type="caution">
    <text evidence="7">The sequence shown here is derived from an EMBL/GenBank/DDBJ whole genome shotgun (WGS) entry which is preliminary data.</text>
</comment>
<dbReference type="InterPro" id="IPR005123">
    <property type="entry name" value="Oxoglu/Fe-dep_dioxygenase_dom"/>
</dbReference>
<keyword evidence="8" id="KW-1185">Reference proteome</keyword>
<dbReference type="EMBL" id="JAMQYH010000003">
    <property type="protein sequence ID" value="KAJ1693275.1"/>
    <property type="molecule type" value="Genomic_DNA"/>
</dbReference>
<protein>
    <recommendedName>
        <fullName evidence="6">Fe2OG dioxygenase domain-containing protein</fullName>
    </recommendedName>
</protein>
<dbReference type="InterPro" id="IPR044861">
    <property type="entry name" value="IPNS-like_FE2OG_OXY"/>
</dbReference>
<gene>
    <name evidence="7" type="ORF">LUZ63_009973</name>
</gene>
<evidence type="ECO:0000256" key="4">
    <source>
        <dbReference type="ARBA" id="ARBA00023004"/>
    </source>
</evidence>
<feature type="domain" description="Fe2OG dioxygenase" evidence="6">
    <location>
        <begin position="176"/>
        <end position="277"/>
    </location>
</feature>
<dbReference type="InterPro" id="IPR026992">
    <property type="entry name" value="DIOX_N"/>
</dbReference>
<dbReference type="InterPro" id="IPR050295">
    <property type="entry name" value="Plant_2OG-oxidoreductases"/>
</dbReference>
<dbReference type="Gene3D" id="2.60.120.330">
    <property type="entry name" value="B-lactam Antibiotic, Isopenicillin N Synthase, Chain"/>
    <property type="match status" value="1"/>
</dbReference>
<evidence type="ECO:0000256" key="3">
    <source>
        <dbReference type="ARBA" id="ARBA00023002"/>
    </source>
</evidence>
<keyword evidence="4 5" id="KW-0408">Iron</keyword>
<name>A0A9Q0CGA3_9POAL</name>
<keyword evidence="2 5" id="KW-0479">Metal-binding</keyword>
<dbReference type="Proteomes" id="UP001151287">
    <property type="component" value="Unassembled WGS sequence"/>
</dbReference>
<accession>A0A9Q0CGA3</accession>